<evidence type="ECO:0000313" key="1">
    <source>
        <dbReference type="EMBL" id="KAL3386422.1"/>
    </source>
</evidence>
<dbReference type="Proteomes" id="UP001627154">
    <property type="component" value="Unassembled WGS sequence"/>
</dbReference>
<reference evidence="1 2" key="1">
    <citation type="journal article" date="2024" name="bioRxiv">
        <title>A reference genome for Trichogramma kaykai: A tiny desert-dwelling parasitoid wasp with competing sex-ratio distorters.</title>
        <authorList>
            <person name="Culotta J."/>
            <person name="Lindsey A.R."/>
        </authorList>
    </citation>
    <scope>NUCLEOTIDE SEQUENCE [LARGE SCALE GENOMIC DNA]</scope>
    <source>
        <strain evidence="1 2">KSX58</strain>
    </source>
</reference>
<dbReference type="AlphaFoldDB" id="A0ABD2W070"/>
<gene>
    <name evidence="1" type="ORF">TKK_018275</name>
</gene>
<sequence>MDIARSEPTMPALEEEAEVVPLAAGDAAETVPIDEVGPQNEERTLPVAVGDAEKAARVGEIELQTSQVVELEQQDKECARKIAIEINQAREDLTVTMRGEWQRLQARLDETKTFKKEPGSGGTSTVNLVILQD</sequence>
<name>A0ABD2W070_9HYME</name>
<proteinExistence type="predicted"/>
<comment type="caution">
    <text evidence="1">The sequence shown here is derived from an EMBL/GenBank/DDBJ whole genome shotgun (WGS) entry which is preliminary data.</text>
</comment>
<accession>A0ABD2W070</accession>
<dbReference type="EMBL" id="JBJJXI010000147">
    <property type="protein sequence ID" value="KAL3386422.1"/>
    <property type="molecule type" value="Genomic_DNA"/>
</dbReference>
<keyword evidence="2" id="KW-1185">Reference proteome</keyword>
<organism evidence="1 2">
    <name type="scientific">Trichogramma kaykai</name>
    <dbReference type="NCBI Taxonomy" id="54128"/>
    <lineage>
        <taxon>Eukaryota</taxon>
        <taxon>Metazoa</taxon>
        <taxon>Ecdysozoa</taxon>
        <taxon>Arthropoda</taxon>
        <taxon>Hexapoda</taxon>
        <taxon>Insecta</taxon>
        <taxon>Pterygota</taxon>
        <taxon>Neoptera</taxon>
        <taxon>Endopterygota</taxon>
        <taxon>Hymenoptera</taxon>
        <taxon>Apocrita</taxon>
        <taxon>Proctotrupomorpha</taxon>
        <taxon>Chalcidoidea</taxon>
        <taxon>Trichogrammatidae</taxon>
        <taxon>Trichogramma</taxon>
    </lineage>
</organism>
<evidence type="ECO:0000313" key="2">
    <source>
        <dbReference type="Proteomes" id="UP001627154"/>
    </source>
</evidence>
<protein>
    <submittedName>
        <fullName evidence="1">Uncharacterized protein</fullName>
    </submittedName>
</protein>